<dbReference type="Pfam" id="PF05853">
    <property type="entry name" value="BKACE"/>
    <property type="match status" value="1"/>
</dbReference>
<evidence type="ECO:0000313" key="5">
    <source>
        <dbReference type="EMBL" id="RNM17515.1"/>
    </source>
</evidence>
<protein>
    <submittedName>
        <fullName evidence="5">3-keto-5-aminohexanoate cleavage protein</fullName>
    </submittedName>
</protein>
<evidence type="ECO:0000313" key="6">
    <source>
        <dbReference type="Proteomes" id="UP000279994"/>
    </source>
</evidence>
<sequence>MSTLLDQLSTPCPIVLAPTGMVPTRAMTPHVPLTPKEIAADVAEAAAIGISSVHLHARDATGAPAWDRNIYAEIIEQVRSVAPEVVINVSTSGRTWSELEKRADVLALDGDLKPDMASLTLSSLNFLNGASVNAPDVIRGLARIMRDRGITPELEIFDLGMLNFARVLRKEGLLVGPVAANLFFGNIAGLQPTLTEFGLAVERVPEQTTWCGAGLGAFQLTAHALAVNAGGGVRVGLEDGIHLDRARTRLARNADLVARVHDLLEISGRAAMTPGQYRQSVLGR</sequence>
<dbReference type="AlphaFoldDB" id="A0A3N0GYG5"/>
<keyword evidence="2" id="KW-0808">Transferase</keyword>
<keyword evidence="3" id="KW-0479">Metal-binding</keyword>
<evidence type="ECO:0000256" key="1">
    <source>
        <dbReference type="ARBA" id="ARBA00001947"/>
    </source>
</evidence>
<dbReference type="EMBL" id="RJSF01000003">
    <property type="protein sequence ID" value="RNM17515.1"/>
    <property type="molecule type" value="Genomic_DNA"/>
</dbReference>
<dbReference type="GO" id="GO:0046872">
    <property type="term" value="F:metal ion binding"/>
    <property type="evidence" value="ECO:0007669"/>
    <property type="project" value="UniProtKB-KW"/>
</dbReference>
<dbReference type="GO" id="GO:0043720">
    <property type="term" value="F:3-keto-5-aminohexanoate cleavage activity"/>
    <property type="evidence" value="ECO:0007669"/>
    <property type="project" value="InterPro"/>
</dbReference>
<dbReference type="PANTHER" id="PTHR37418">
    <property type="entry name" value="3-KETO-5-AMINOHEXANOATE CLEAVAGE ENZYME-RELATED"/>
    <property type="match status" value="1"/>
</dbReference>
<evidence type="ECO:0000256" key="4">
    <source>
        <dbReference type="ARBA" id="ARBA00022833"/>
    </source>
</evidence>
<gene>
    <name evidence="5" type="ORF">EFL26_01665</name>
</gene>
<name>A0A3N0GYG5_9ACTN</name>
<dbReference type="PANTHER" id="PTHR37418:SF2">
    <property type="entry name" value="3-KETO-5-AMINOHEXANOATE CLEAVAGE ENZYME"/>
    <property type="match status" value="1"/>
</dbReference>
<dbReference type="OrthoDB" id="9063716at2"/>
<reference evidence="5 6" key="1">
    <citation type="submission" date="2018-11" db="EMBL/GenBank/DDBJ databases">
        <authorList>
            <person name="Li F."/>
        </authorList>
    </citation>
    <scope>NUCLEOTIDE SEQUENCE [LARGE SCALE GENOMIC DNA]</scope>
    <source>
        <strain evidence="5 6">Gsoil 818</strain>
    </source>
</reference>
<keyword evidence="4" id="KW-0862">Zinc</keyword>
<keyword evidence="6" id="KW-1185">Reference proteome</keyword>
<proteinExistence type="predicted"/>
<comment type="caution">
    <text evidence="5">The sequence shown here is derived from an EMBL/GenBank/DDBJ whole genome shotgun (WGS) entry which is preliminary data.</text>
</comment>
<dbReference type="InterPro" id="IPR008567">
    <property type="entry name" value="BKACE"/>
</dbReference>
<dbReference type="Gene3D" id="3.20.20.70">
    <property type="entry name" value="Aldolase class I"/>
    <property type="match status" value="1"/>
</dbReference>
<evidence type="ECO:0000256" key="2">
    <source>
        <dbReference type="ARBA" id="ARBA00022679"/>
    </source>
</evidence>
<accession>A0A3N0GYG5</accession>
<dbReference type="InterPro" id="IPR013785">
    <property type="entry name" value="Aldolase_TIM"/>
</dbReference>
<evidence type="ECO:0000256" key="3">
    <source>
        <dbReference type="ARBA" id="ARBA00022723"/>
    </source>
</evidence>
<comment type="cofactor">
    <cofactor evidence="1">
        <name>Zn(2+)</name>
        <dbReference type="ChEBI" id="CHEBI:29105"/>
    </cofactor>
</comment>
<organism evidence="5 6">
    <name type="scientific">Nocardioides pocheonensis</name>
    <dbReference type="NCBI Taxonomy" id="661485"/>
    <lineage>
        <taxon>Bacteria</taxon>
        <taxon>Bacillati</taxon>
        <taxon>Actinomycetota</taxon>
        <taxon>Actinomycetes</taxon>
        <taxon>Propionibacteriales</taxon>
        <taxon>Nocardioidaceae</taxon>
        <taxon>Nocardioides</taxon>
    </lineage>
</organism>
<dbReference type="Proteomes" id="UP000279994">
    <property type="component" value="Unassembled WGS sequence"/>
</dbReference>
<dbReference type="RefSeq" id="WP_123221133.1">
    <property type="nucleotide sequence ID" value="NZ_RJSF01000003.1"/>
</dbReference>